<dbReference type="InterPro" id="IPR006680">
    <property type="entry name" value="Amidohydro-rel"/>
</dbReference>
<dbReference type="PANTHER" id="PTHR11647:SF1">
    <property type="entry name" value="COLLAPSIN RESPONSE MEDIATOR PROTEIN"/>
    <property type="match status" value="1"/>
</dbReference>
<dbReference type="Pfam" id="PF01979">
    <property type="entry name" value="Amidohydro_1"/>
    <property type="match status" value="1"/>
</dbReference>
<evidence type="ECO:0000313" key="6">
    <source>
        <dbReference type="EMBL" id="MEW9920258.1"/>
    </source>
</evidence>
<comment type="similarity">
    <text evidence="2">Belongs to the metallo-dependent hydrolases superfamily. Hydantoinase/dihydropyrimidinase family.</text>
</comment>
<dbReference type="PANTHER" id="PTHR11647">
    <property type="entry name" value="HYDRANTOINASE/DIHYDROPYRIMIDINASE FAMILY MEMBER"/>
    <property type="match status" value="1"/>
</dbReference>
<sequence>MLRPKRCGGGKQEVMAPEIDLVIHDGHVVTPDGVIEGDIAIAGGRIISVGKPVSGGARRISARGKLVMPGGVDPHAHIEQMSGMGQWNADTFETAARSAAMGGTTSVISFAAQASGQSLADTVEDYAKRAARGAMIDYAFHITVTDVSVAGFDRDLETLIRTGHRSLKVFTTYNIQLDDRALLDVLTKARRHGALVCVHAENDAIISQARDALIASGQISPRDHARARPRMAEIEAVERMCRFAEYLDQPVMLFHISTSEGAAAIRTARKRGAPVWAETCPHYLFMTEDVLVKPGLEGAKWMCSPPQRRPADQEALWAALLDGTLSLVSSDHAPYRFDETGKLSAGPDAGFHQIANGLPGLETRLPLMFDAIVSRGRGGPEAFARLTSESPARLYGLERKGALAERMDADIVIWNPEKTVTYGADDLHDNVGYNPWEGTTVTGWPERVFLRGQCLVEDGAFHGQPGSGRWIDRPVLATRPRGMASEVEAR</sequence>
<dbReference type="SUPFAM" id="SSF51338">
    <property type="entry name" value="Composite domain of metallo-dependent hydrolases"/>
    <property type="match status" value="1"/>
</dbReference>
<dbReference type="RefSeq" id="WP_367877961.1">
    <property type="nucleotide sequence ID" value="NZ_JBFNXX010000007.1"/>
</dbReference>
<dbReference type="InterPro" id="IPR011059">
    <property type="entry name" value="Metal-dep_hydrolase_composite"/>
</dbReference>
<dbReference type="InterPro" id="IPR032466">
    <property type="entry name" value="Metal_Hydrolase"/>
</dbReference>
<evidence type="ECO:0000256" key="3">
    <source>
        <dbReference type="ARBA" id="ARBA00022723"/>
    </source>
</evidence>
<keyword evidence="3" id="KW-0479">Metal-binding</keyword>
<comment type="caution">
    <text evidence="6">The sequence shown here is derived from an EMBL/GenBank/DDBJ whole genome shotgun (WGS) entry which is preliminary data.</text>
</comment>
<dbReference type="InterPro" id="IPR050378">
    <property type="entry name" value="Metallo-dep_Hydrolases_sf"/>
</dbReference>
<dbReference type="NCBIfam" id="TIGR02033">
    <property type="entry name" value="D-hydantoinase"/>
    <property type="match status" value="1"/>
</dbReference>
<evidence type="ECO:0000259" key="5">
    <source>
        <dbReference type="Pfam" id="PF01979"/>
    </source>
</evidence>
<dbReference type="SUPFAM" id="SSF51556">
    <property type="entry name" value="Metallo-dependent hydrolases"/>
    <property type="match status" value="1"/>
</dbReference>
<protein>
    <submittedName>
        <fullName evidence="6">Dihydropyrimidinase</fullName>
        <ecNumber evidence="6">3.5.2.2</ecNumber>
    </submittedName>
</protein>
<dbReference type="EC" id="3.5.2.2" evidence="6"/>
<feature type="domain" description="Amidohydrolase-related" evidence="5">
    <location>
        <begin position="66"/>
        <end position="453"/>
    </location>
</feature>
<dbReference type="GO" id="GO:0004157">
    <property type="term" value="F:dihydropyrimidinase activity"/>
    <property type="evidence" value="ECO:0007669"/>
    <property type="project" value="UniProtKB-EC"/>
</dbReference>
<reference evidence="6 7" key="1">
    <citation type="submission" date="2024-07" db="EMBL/GenBank/DDBJ databases">
        <title>Marimonas sp.nov., isolated from tidal-flat sediment.</title>
        <authorList>
            <person name="Jayan J.N."/>
            <person name="Lee S.S."/>
        </authorList>
    </citation>
    <scope>NUCLEOTIDE SEQUENCE [LARGE SCALE GENOMIC DNA]</scope>
    <source>
        <strain evidence="6 7">MJW-29</strain>
    </source>
</reference>
<dbReference type="InterPro" id="IPR011778">
    <property type="entry name" value="Hydantoinase/dihydroPyrase"/>
</dbReference>
<evidence type="ECO:0000256" key="1">
    <source>
        <dbReference type="ARBA" id="ARBA00001947"/>
    </source>
</evidence>
<dbReference type="EMBL" id="JBFNXX010000007">
    <property type="protein sequence ID" value="MEW9920258.1"/>
    <property type="molecule type" value="Genomic_DNA"/>
</dbReference>
<evidence type="ECO:0000256" key="2">
    <source>
        <dbReference type="ARBA" id="ARBA00008829"/>
    </source>
</evidence>
<dbReference type="CDD" id="cd01314">
    <property type="entry name" value="D-HYD"/>
    <property type="match status" value="1"/>
</dbReference>
<name>A0ABV3RMQ6_9RHOB</name>
<keyword evidence="4 6" id="KW-0378">Hydrolase</keyword>
<proteinExistence type="inferred from homology"/>
<comment type="cofactor">
    <cofactor evidence="1">
        <name>Zn(2+)</name>
        <dbReference type="ChEBI" id="CHEBI:29105"/>
    </cofactor>
</comment>
<keyword evidence="7" id="KW-1185">Reference proteome</keyword>
<dbReference type="Proteomes" id="UP001556098">
    <property type="component" value="Unassembled WGS sequence"/>
</dbReference>
<evidence type="ECO:0000313" key="7">
    <source>
        <dbReference type="Proteomes" id="UP001556098"/>
    </source>
</evidence>
<gene>
    <name evidence="6" type="primary">hydA</name>
    <name evidence="6" type="ORF">AB2B41_11615</name>
</gene>
<accession>A0ABV3RMQ6</accession>
<evidence type="ECO:0000256" key="4">
    <source>
        <dbReference type="ARBA" id="ARBA00022801"/>
    </source>
</evidence>
<dbReference type="Gene3D" id="3.20.20.140">
    <property type="entry name" value="Metal-dependent hydrolases"/>
    <property type="match status" value="1"/>
</dbReference>
<dbReference type="Gene3D" id="2.30.40.10">
    <property type="entry name" value="Urease, subunit C, domain 1"/>
    <property type="match status" value="1"/>
</dbReference>
<organism evidence="6 7">
    <name type="scientific">Sulfitobacter sediminis</name>
    <dbReference type="NCBI Taxonomy" id="3234186"/>
    <lineage>
        <taxon>Bacteria</taxon>
        <taxon>Pseudomonadati</taxon>
        <taxon>Pseudomonadota</taxon>
        <taxon>Alphaproteobacteria</taxon>
        <taxon>Rhodobacterales</taxon>
        <taxon>Roseobacteraceae</taxon>
        <taxon>Sulfitobacter</taxon>
    </lineage>
</organism>